<dbReference type="Proteomes" id="UP000596742">
    <property type="component" value="Unassembled WGS sequence"/>
</dbReference>
<organism evidence="2 3">
    <name type="scientific">Mytilus galloprovincialis</name>
    <name type="common">Mediterranean mussel</name>
    <dbReference type="NCBI Taxonomy" id="29158"/>
    <lineage>
        <taxon>Eukaryota</taxon>
        <taxon>Metazoa</taxon>
        <taxon>Spiralia</taxon>
        <taxon>Lophotrochozoa</taxon>
        <taxon>Mollusca</taxon>
        <taxon>Bivalvia</taxon>
        <taxon>Autobranchia</taxon>
        <taxon>Pteriomorphia</taxon>
        <taxon>Mytilida</taxon>
        <taxon>Mytiloidea</taxon>
        <taxon>Mytilidae</taxon>
        <taxon>Mytilinae</taxon>
        <taxon>Mytilus</taxon>
    </lineage>
</organism>
<name>A0A8B6EBS1_MYTGA</name>
<accession>A0A8B6EBS1</accession>
<proteinExistence type="predicted"/>
<comment type="caution">
    <text evidence="2">The sequence shown here is derived from an EMBL/GenBank/DDBJ whole genome shotgun (WGS) entry which is preliminary data.</text>
</comment>
<evidence type="ECO:0000313" key="1">
    <source>
        <dbReference type="EMBL" id="VDI30476.1"/>
    </source>
</evidence>
<evidence type="ECO:0000313" key="3">
    <source>
        <dbReference type="Proteomes" id="UP000596742"/>
    </source>
</evidence>
<keyword evidence="3" id="KW-1185">Reference proteome</keyword>
<dbReference type="EMBL" id="UYJE01004689">
    <property type="protein sequence ID" value="VDI30476.1"/>
    <property type="molecule type" value="Genomic_DNA"/>
</dbReference>
<gene>
    <name evidence="1" type="ORF">MGAL_10B067337</name>
    <name evidence="2" type="ORF">MGAL_10B079718</name>
</gene>
<reference evidence="2" key="1">
    <citation type="submission" date="2018-11" db="EMBL/GenBank/DDBJ databases">
        <authorList>
            <person name="Alioto T."/>
            <person name="Alioto T."/>
        </authorList>
    </citation>
    <scope>NUCLEOTIDE SEQUENCE</scope>
</reference>
<protein>
    <submittedName>
        <fullName evidence="2">Uncharacterized protein</fullName>
    </submittedName>
</protein>
<sequence length="135" mass="15921">MEAFRASRKLRELIVSHDNAARQILILGIKINDLQQRLLKLSRSDLTDTESIMYSLMDQRKSMTEFIHDMYQVYRLIKWQQIQMMVKVLWEGFTPTDINQIIVMAMMQYADSITSDEDGNSSVLEEDMIVEERLQ</sequence>
<dbReference type="EMBL" id="UYJE01004822">
    <property type="protein sequence ID" value="VDI31743.1"/>
    <property type="molecule type" value="Genomic_DNA"/>
</dbReference>
<evidence type="ECO:0000313" key="2">
    <source>
        <dbReference type="EMBL" id="VDI31743.1"/>
    </source>
</evidence>
<dbReference type="AlphaFoldDB" id="A0A8B6EBS1"/>